<dbReference type="SMART" id="SM00676">
    <property type="entry name" value="DM10"/>
    <property type="match status" value="3"/>
</dbReference>
<dbReference type="GO" id="GO:0005930">
    <property type="term" value="C:axoneme"/>
    <property type="evidence" value="ECO:0007669"/>
    <property type="project" value="TreeGrafter"/>
</dbReference>
<keyword evidence="6" id="KW-0966">Cell projection</keyword>
<evidence type="ECO:0000256" key="4">
    <source>
        <dbReference type="ARBA" id="ARBA00022737"/>
    </source>
</evidence>
<evidence type="ECO:0000313" key="9">
    <source>
        <dbReference type="Proteomes" id="UP000221165"/>
    </source>
</evidence>
<accession>A0A2C6L6T9</accession>
<reference evidence="8 9" key="1">
    <citation type="journal article" date="2017" name="Int. J. Parasitol.">
        <title>The genome of the protozoan parasite Cystoisospora suis and a reverse vaccinology approach to identify vaccine candidates.</title>
        <authorList>
            <person name="Palmieri N."/>
            <person name="Shrestha A."/>
            <person name="Ruttkowski B."/>
            <person name="Beck T."/>
            <person name="Vogl C."/>
            <person name="Tomley F."/>
            <person name="Blake D.P."/>
            <person name="Joachim A."/>
        </authorList>
    </citation>
    <scope>NUCLEOTIDE SEQUENCE [LARGE SCALE GENOMIC DNA]</scope>
    <source>
        <strain evidence="8 9">Wien I</strain>
    </source>
</reference>
<organism evidence="8 9">
    <name type="scientific">Cystoisospora suis</name>
    <dbReference type="NCBI Taxonomy" id="483139"/>
    <lineage>
        <taxon>Eukaryota</taxon>
        <taxon>Sar</taxon>
        <taxon>Alveolata</taxon>
        <taxon>Apicomplexa</taxon>
        <taxon>Conoidasida</taxon>
        <taxon>Coccidia</taxon>
        <taxon>Eucoccidiorida</taxon>
        <taxon>Eimeriorina</taxon>
        <taxon>Sarcocystidae</taxon>
        <taxon>Cystoisospora</taxon>
    </lineage>
</organism>
<feature type="domain" description="DM10" evidence="7">
    <location>
        <begin position="282"/>
        <end position="394"/>
    </location>
</feature>
<dbReference type="RefSeq" id="XP_067925473.1">
    <property type="nucleotide sequence ID" value="XM_068062556.1"/>
</dbReference>
<dbReference type="GO" id="GO:0007052">
    <property type="term" value="P:mitotic spindle organization"/>
    <property type="evidence" value="ECO:0007669"/>
    <property type="project" value="TreeGrafter"/>
</dbReference>
<evidence type="ECO:0000256" key="2">
    <source>
        <dbReference type="ARBA" id="ARBA00004245"/>
    </source>
</evidence>
<keyword evidence="9" id="KW-1185">Reference proteome</keyword>
<feature type="domain" description="DM10" evidence="7">
    <location>
        <begin position="114"/>
        <end position="219"/>
    </location>
</feature>
<dbReference type="PROSITE" id="PS51336">
    <property type="entry name" value="DM10"/>
    <property type="match status" value="3"/>
</dbReference>
<dbReference type="InterPro" id="IPR040193">
    <property type="entry name" value="EFHC1/EFHC2/EFHB"/>
</dbReference>
<dbReference type="FunFam" id="2.30.29.170:FF:000004">
    <property type="entry name" value="EF-hand domain containing 2"/>
    <property type="match status" value="1"/>
</dbReference>
<proteinExistence type="predicted"/>
<comment type="caution">
    <text evidence="8">The sequence shown here is derived from an EMBL/GenBank/DDBJ whole genome shotgun (WGS) entry which is preliminary data.</text>
</comment>
<dbReference type="GO" id="GO:0060285">
    <property type="term" value="P:cilium-dependent cell motility"/>
    <property type="evidence" value="ECO:0007669"/>
    <property type="project" value="TreeGrafter"/>
</dbReference>
<keyword evidence="4" id="KW-0677">Repeat</keyword>
<dbReference type="PANTHER" id="PTHR12086:SF9">
    <property type="entry name" value="EF-HAND DOMAIN-CONTAINING PROTEIN 1"/>
    <property type="match status" value="1"/>
</dbReference>
<dbReference type="Pfam" id="PF06565">
    <property type="entry name" value="DM10_dom"/>
    <property type="match status" value="3"/>
</dbReference>
<evidence type="ECO:0000313" key="8">
    <source>
        <dbReference type="EMBL" id="PHJ23799.1"/>
    </source>
</evidence>
<dbReference type="Gene3D" id="2.30.29.170">
    <property type="match status" value="3"/>
</dbReference>
<gene>
    <name evidence="8" type="ORF">CSUI_002354</name>
</gene>
<feature type="domain" description="DM10" evidence="7">
    <location>
        <begin position="451"/>
        <end position="551"/>
    </location>
</feature>
<evidence type="ECO:0000256" key="5">
    <source>
        <dbReference type="ARBA" id="ARBA00023212"/>
    </source>
</evidence>
<keyword evidence="5" id="KW-0206">Cytoskeleton</keyword>
<name>A0A2C6L6T9_9APIC</name>
<evidence type="ECO:0000256" key="1">
    <source>
        <dbReference type="ARBA" id="ARBA00004138"/>
    </source>
</evidence>
<evidence type="ECO:0000256" key="3">
    <source>
        <dbReference type="ARBA" id="ARBA00022490"/>
    </source>
</evidence>
<dbReference type="InterPro" id="IPR006602">
    <property type="entry name" value="DM10_dom"/>
</dbReference>
<evidence type="ECO:0000259" key="7">
    <source>
        <dbReference type="PROSITE" id="PS51336"/>
    </source>
</evidence>
<sequence length="574" mass="67266">MKNQQIRDAQAIMARSPPQLLMTMQQTTNHYRKEDHFLRQTLNSCLSGPVDLQRPQKLELSKELLEHMNASPSWQLGQPTRQVVHIPHESRREAKEERRLTFRPERQPSWLKHDRETLRFYAYFQQPVHESPTENYRARSCLILYYVEDGTMQILEPKIENSGIPQGAFLRRHKFPKADASGFVTMDDLRLGANIEIYGRVFQIVDCDPFTRWFYRHCDIEVGQPTQPLSDNFFENEVIRRAHFLLRRRLVPKDVKESREYTEIMLGGSRKNVGLRQHLDNDRKVLRFYCYWDDKTNYGMRSYYVMHYFLADDSIEIMECYPKNAGKRNFPVFLRRQQLPKDPSTASCPGMVCKKTDFYKPEDFKIGGEITVYNRLFHLYDCDDFTRDFYVKYMNLRQGKEDIVDEPVEIPRIKWKPHVLGISTEEDTLASCLHIVPRRPKSNEKEFLFGDDVTLVFLARFLRESREDEGRRFIISVREQDNTIKVFEVHQKNSGHVGGTFADSGKKINSETGQPYTASDFYVGAIVNINSVDFAIIDADEHTMKHMGNHPTKYPVSDLSLIRTKIAGVLHALK</sequence>
<dbReference type="VEuPathDB" id="ToxoDB:CSUI_002354"/>
<comment type="subcellular location">
    <subcellularLocation>
        <location evidence="1">Cell projection</location>
        <location evidence="1">Cilium</location>
    </subcellularLocation>
    <subcellularLocation>
        <location evidence="2">Cytoplasm</location>
        <location evidence="2">Cytoskeleton</location>
    </subcellularLocation>
</comment>
<dbReference type="AlphaFoldDB" id="A0A2C6L6T9"/>
<dbReference type="GO" id="GO:0043014">
    <property type="term" value="F:alpha-tubulin binding"/>
    <property type="evidence" value="ECO:0007669"/>
    <property type="project" value="TreeGrafter"/>
</dbReference>
<dbReference type="GeneID" id="94425767"/>
<dbReference type="GO" id="GO:0072686">
    <property type="term" value="C:mitotic spindle"/>
    <property type="evidence" value="ECO:0007669"/>
    <property type="project" value="TreeGrafter"/>
</dbReference>
<protein>
    <submittedName>
        <fullName evidence="8">Ef hand family protein</fullName>
    </submittedName>
</protein>
<dbReference type="Proteomes" id="UP000221165">
    <property type="component" value="Unassembled WGS sequence"/>
</dbReference>
<dbReference type="OrthoDB" id="6360546at2759"/>
<dbReference type="PANTHER" id="PTHR12086">
    <property type="entry name" value="EF-HAND DOMAIN C-TERMINAL CONTAINING PROTEIN"/>
    <property type="match status" value="1"/>
</dbReference>
<dbReference type="EMBL" id="MIGC01001002">
    <property type="protein sequence ID" value="PHJ23799.1"/>
    <property type="molecule type" value="Genomic_DNA"/>
</dbReference>
<evidence type="ECO:0000256" key="6">
    <source>
        <dbReference type="ARBA" id="ARBA00023273"/>
    </source>
</evidence>
<feature type="non-terminal residue" evidence="8">
    <location>
        <position position="574"/>
    </location>
</feature>
<keyword evidence="3" id="KW-0963">Cytoplasm</keyword>
<dbReference type="GO" id="GO:0000281">
    <property type="term" value="P:mitotic cytokinesis"/>
    <property type="evidence" value="ECO:0007669"/>
    <property type="project" value="TreeGrafter"/>
</dbReference>